<dbReference type="SMART" id="SM01189">
    <property type="entry name" value="ELM2"/>
    <property type="match status" value="1"/>
</dbReference>
<feature type="domain" description="BAH" evidence="3">
    <location>
        <begin position="4"/>
        <end position="184"/>
    </location>
</feature>
<dbReference type="FunFam" id="2.30.30.490:FF:000022">
    <property type="entry name" value="Blast:Metastasis-associated protein MTA3"/>
    <property type="match status" value="1"/>
</dbReference>
<dbReference type="PANTHER" id="PTHR10865">
    <property type="entry name" value="METASTASIS-ASSOCIATED PROTEIN AND MESODERM INDUCTION EARLY RESPONSE PROTEIN"/>
    <property type="match status" value="1"/>
</dbReference>
<dbReference type="Pfam" id="PF01448">
    <property type="entry name" value="ELM2"/>
    <property type="match status" value="1"/>
</dbReference>
<gene>
    <name evidence="5" type="ORF">ABMA28_007596</name>
</gene>
<dbReference type="EMBL" id="JBEDNZ010000020">
    <property type="protein sequence ID" value="KAL0819497.1"/>
    <property type="molecule type" value="Genomic_DNA"/>
</dbReference>
<dbReference type="Proteomes" id="UP001549921">
    <property type="component" value="Unassembled WGS sequence"/>
</dbReference>
<evidence type="ECO:0000313" key="6">
    <source>
        <dbReference type="Proteomes" id="UP001549921"/>
    </source>
</evidence>
<dbReference type="InterPro" id="IPR000949">
    <property type="entry name" value="ELM2_dom"/>
</dbReference>
<feature type="compositionally biased region" description="Low complexity" evidence="2">
    <location>
        <begin position="347"/>
        <end position="359"/>
    </location>
</feature>
<organism evidence="5 6">
    <name type="scientific">Loxostege sticticalis</name>
    <name type="common">Beet webworm moth</name>
    <dbReference type="NCBI Taxonomy" id="481309"/>
    <lineage>
        <taxon>Eukaryota</taxon>
        <taxon>Metazoa</taxon>
        <taxon>Ecdysozoa</taxon>
        <taxon>Arthropoda</taxon>
        <taxon>Hexapoda</taxon>
        <taxon>Insecta</taxon>
        <taxon>Pterygota</taxon>
        <taxon>Neoptera</taxon>
        <taxon>Endopterygota</taxon>
        <taxon>Lepidoptera</taxon>
        <taxon>Glossata</taxon>
        <taxon>Ditrysia</taxon>
        <taxon>Pyraloidea</taxon>
        <taxon>Crambidae</taxon>
        <taxon>Pyraustinae</taxon>
        <taxon>Loxostege</taxon>
    </lineage>
</organism>
<dbReference type="Pfam" id="PF01426">
    <property type="entry name" value="BAH"/>
    <property type="match status" value="2"/>
</dbReference>
<dbReference type="PROSITE" id="PS51156">
    <property type="entry name" value="ELM2"/>
    <property type="match status" value="1"/>
</dbReference>
<evidence type="ECO:0000256" key="1">
    <source>
        <dbReference type="ARBA" id="ARBA00023242"/>
    </source>
</evidence>
<evidence type="ECO:0000259" key="4">
    <source>
        <dbReference type="PROSITE" id="PS51156"/>
    </source>
</evidence>
<feature type="compositionally biased region" description="Pro residues" evidence="2">
    <location>
        <begin position="360"/>
        <end position="372"/>
    </location>
</feature>
<dbReference type="AlphaFoldDB" id="A0ABD0SIS2"/>
<proteinExistence type="predicted"/>
<feature type="domain" description="ELM2" evidence="4">
    <location>
        <begin position="185"/>
        <end position="271"/>
    </location>
</feature>
<evidence type="ECO:0000256" key="2">
    <source>
        <dbReference type="SAM" id="MobiDB-lite"/>
    </source>
</evidence>
<name>A0ABD0SIS2_LOXSC</name>
<comment type="caution">
    <text evidence="5">The sequence shown here is derived from an EMBL/GenBank/DDBJ whole genome shotgun (WGS) entry which is preliminary data.</text>
</comment>
<dbReference type="PROSITE" id="PS51038">
    <property type="entry name" value="BAH"/>
    <property type="match status" value="1"/>
</dbReference>
<dbReference type="FunFam" id="2.30.30.490:FF:000001">
    <property type="entry name" value="Metastasis-associated 1 family, member 3"/>
    <property type="match status" value="1"/>
</dbReference>
<accession>A0ABD0SIS2</accession>
<dbReference type="InterPro" id="IPR043151">
    <property type="entry name" value="BAH_sf"/>
</dbReference>
<dbReference type="FunFam" id="4.10.1240.50:FF:000001">
    <property type="entry name" value="Metastasis-associated 1 family, member 3"/>
    <property type="match status" value="1"/>
</dbReference>
<dbReference type="GO" id="GO:0005634">
    <property type="term" value="C:nucleus"/>
    <property type="evidence" value="ECO:0007669"/>
    <property type="project" value="UniProtKB-ARBA"/>
</dbReference>
<protein>
    <submittedName>
        <fullName evidence="5">Uncharacterized protein</fullName>
    </submittedName>
</protein>
<dbReference type="Gene3D" id="2.30.30.490">
    <property type="match status" value="1"/>
</dbReference>
<feature type="region of interest" description="Disordered" evidence="2">
    <location>
        <begin position="347"/>
        <end position="372"/>
    </location>
</feature>
<sequence length="372" mass="40853">MAANMYRVGDCVYFETTPKSPYQIRRIEELNKTASGNVEAKVMCFYRRRDLPNPLIQLADKHQMAQSEDSPVAMKLKKICLKTPVGEEQAAQAVLDPALAAMEEESSELPGTDGLAPKQRHQAKHRELFLSRHVETLPATHIRGKCTVTLLNETESLLSYLNKDDAFFYCLVFDPSQKTLLADKGEIRVGSRYQTEVTNLLKEGEEDPRNSEELETLVWTPEHGLTDRQIDQFLVVSRSVGTFARALDCSSSVKQPSLHMSAAAASRDITLVSTRTVCHSDLPLVVSRTVGTFARALDCSSSVKQPSLHMSAAAASRDITLVSTRTVCHSDLPLVVSRTVGTFARARSTARPASSSPRCTCPPPPPAATSHS</sequence>
<dbReference type="PANTHER" id="PTHR10865:SF29">
    <property type="entry name" value="METASTASIS ASSOCIATED 1-LIKE, ISOFORM D"/>
    <property type="match status" value="1"/>
</dbReference>
<dbReference type="SMART" id="SM00439">
    <property type="entry name" value="BAH"/>
    <property type="match status" value="1"/>
</dbReference>
<evidence type="ECO:0000259" key="3">
    <source>
        <dbReference type="PROSITE" id="PS51038"/>
    </source>
</evidence>
<dbReference type="Gene3D" id="4.10.1240.50">
    <property type="match status" value="2"/>
</dbReference>
<reference evidence="5 6" key="1">
    <citation type="submission" date="2024-06" db="EMBL/GenBank/DDBJ databases">
        <title>A chromosome-level genome assembly of beet webworm, Loxostege sticticalis.</title>
        <authorList>
            <person name="Zhang Y."/>
        </authorList>
    </citation>
    <scope>NUCLEOTIDE SEQUENCE [LARGE SCALE GENOMIC DNA]</scope>
    <source>
        <strain evidence="5">AQ028</strain>
        <tissue evidence="5">Male pupae</tissue>
    </source>
</reference>
<evidence type="ECO:0000313" key="5">
    <source>
        <dbReference type="EMBL" id="KAL0819497.1"/>
    </source>
</evidence>
<dbReference type="CDD" id="cd04709">
    <property type="entry name" value="BAH_MTA"/>
    <property type="match status" value="1"/>
</dbReference>
<keyword evidence="1" id="KW-0539">Nucleus</keyword>
<dbReference type="InterPro" id="IPR040138">
    <property type="entry name" value="MIER/MTA"/>
</dbReference>
<dbReference type="InterPro" id="IPR001025">
    <property type="entry name" value="BAH_dom"/>
</dbReference>